<reference evidence="6 7" key="1">
    <citation type="submission" date="2017-10" db="EMBL/GenBank/DDBJ databases">
        <title>Extensive intraspecific genome diversity in a model arbuscular mycorrhizal fungus.</title>
        <authorList>
            <person name="Chen E.C.H."/>
            <person name="Morin E."/>
            <person name="Baudet D."/>
            <person name="Noel J."/>
            <person name="Ndikumana S."/>
            <person name="Charron P."/>
            <person name="St-Onge C."/>
            <person name="Giorgi J."/>
            <person name="Grigoriev I.V."/>
            <person name="Roux C."/>
            <person name="Martin F.M."/>
            <person name="Corradi N."/>
        </authorList>
    </citation>
    <scope>NUCLEOTIDE SEQUENCE [LARGE SCALE GENOMIC DNA]</scope>
    <source>
        <strain evidence="6 7">A1</strain>
    </source>
</reference>
<reference evidence="6 7" key="2">
    <citation type="submission" date="2017-10" db="EMBL/GenBank/DDBJ databases">
        <title>Genome analyses suggest a sexual origin of heterokaryosis in a supposedly ancient asexual fungus.</title>
        <authorList>
            <person name="Corradi N."/>
            <person name="Sedzielewska K."/>
            <person name="Noel J."/>
            <person name="Charron P."/>
            <person name="Farinelli L."/>
            <person name="Marton T."/>
            <person name="Kruger M."/>
            <person name="Pelin A."/>
            <person name="Brachmann A."/>
            <person name="Corradi N."/>
        </authorList>
    </citation>
    <scope>NUCLEOTIDE SEQUENCE [LARGE SCALE GENOMIC DNA]</scope>
    <source>
        <strain evidence="6 7">A1</strain>
    </source>
</reference>
<feature type="transmembrane region" description="Helical" evidence="4">
    <location>
        <begin position="200"/>
        <end position="224"/>
    </location>
</feature>
<dbReference type="InterPro" id="IPR003661">
    <property type="entry name" value="HisK_dim/P_dom"/>
</dbReference>
<dbReference type="AlphaFoldDB" id="A0A2I1DVT3"/>
<dbReference type="Pfam" id="PF02518">
    <property type="entry name" value="HATPase_c"/>
    <property type="match status" value="1"/>
</dbReference>
<dbReference type="Gene3D" id="3.40.50.2300">
    <property type="match status" value="1"/>
</dbReference>
<feature type="signal peptide" evidence="5">
    <location>
        <begin position="1"/>
        <end position="26"/>
    </location>
</feature>
<dbReference type="Gene3D" id="3.30.450.40">
    <property type="match status" value="1"/>
</dbReference>
<evidence type="ECO:0000256" key="5">
    <source>
        <dbReference type="SAM" id="SignalP"/>
    </source>
</evidence>
<dbReference type="SUPFAM" id="SSF52172">
    <property type="entry name" value="CheY-like"/>
    <property type="match status" value="1"/>
</dbReference>
<dbReference type="OrthoDB" id="60033at2759"/>
<dbReference type="Proteomes" id="UP000232688">
    <property type="component" value="Unassembled WGS sequence"/>
</dbReference>
<sequence>MARFIMLINCLFLMNLLCYFMFPVSAIPTPQDTQKNDKIIPTTNTDISSPSKIPSNRLLFTGGHWFNEPDMITFFVRMDESVNIDTIPSTYLIIGNSERILMSSHLNNVSGIGLIRTVSFPRDGHCREYHFETLQFGNVNRWPKNNDLLTVEGDRCLMPINEGLAWFICIVDLSIAFAYYTIPFQLMYFMRKAPKLPFPLVFGLFCAFIILCGTTHIVASWMAWYQTHVLSAVIKVICAIVSLFTAGALTVIIPKALDLPMKAVQYKDEIAVRLITESNLRDENQTMADFRRITHAIRATLSKEIIYHNTAFQLCGILEADRCQIFTSKSIKAKFEGWRCAQDYVDGSESPLNVNSQLNPECSIIYSTIEKRAATILGLDDKEFANLYLEGDYQNINKIILVPIAISENENGIIVIQNWDQVEYLTQEKWENTRTFLTDLSEQISIALSQASLIEQDKIRIHQLAEQNEALIQARKEASAIQAHREFLAVMSHEMRTPLYAIFALTSMLLEMPYLSHQEMSEMRDMLEIIKKSGDMLITIINNVLDFSKYEEEQLHLERVPFCVHEAVETSLDIVSLQGQETSRPRINYVIDKNVPYNVIGDMTRFRQIIVNLLSNACKFTNADGDVMITVCSEFVEKNNTKKIRIKAEVTDTGIGISKEVLPKLFEKFSQADASITRKYGGTGLGLAIVRKLVKLMNGDITVEQNTSASSGTKMIFYVDLDVDPNSPTCPSLSPFLRQKSLSILEKHENNKIGLKQILNRCGLQRSPKFFTSLKQIIEDVDFFKGHIDAIIIDFQLLVENNEIEFLKNGIKDKLLKIPILILVNPSLQRSIKSFKIEGDNVIFSSLPVKFKPMLSFLEWNLREEDENSTLVMTESIGTNNEGSIMHYSCNGSYDSDFNSEIMSQNNDTQTEEELPLIDLSSSPDEYYSDITSKQRRISLSSNERPGYNRKNSASTTNLPTLSLVNKSSESENSPKIGSHAIRRTATLPVSFDMSNFETISNDNTSVIPSECLKFGNVETDIPKLKVLVVEDNVINQMVTSRILEKLNQKCEIAGSGKTAISKCEEKDYDVIFMDIMMADMDGFQTTEQIRSTSQDLRRPWIIALTANALWYDRFRCIESGMNDFVSKPAKKEDIREALMRYLTRNSATATKNNNQQPHQSHQSRPSLSTSTSSTNVNGGYGSKI</sequence>
<dbReference type="PROSITE" id="PS50110">
    <property type="entry name" value="RESPONSE_REGULATORY"/>
    <property type="match status" value="1"/>
</dbReference>
<dbReference type="PROSITE" id="PS50109">
    <property type="entry name" value="HIS_KIN"/>
    <property type="match status" value="1"/>
</dbReference>
<dbReference type="InterPro" id="IPR003594">
    <property type="entry name" value="HATPase_dom"/>
</dbReference>
<dbReference type="InterPro" id="IPR005467">
    <property type="entry name" value="His_kinase_dom"/>
</dbReference>
<evidence type="ECO:0000256" key="4">
    <source>
        <dbReference type="SAM" id="Phobius"/>
    </source>
</evidence>
<dbReference type="SUPFAM" id="SSF55781">
    <property type="entry name" value="GAF domain-like"/>
    <property type="match status" value="1"/>
</dbReference>
<dbReference type="SUPFAM" id="SSF55874">
    <property type="entry name" value="ATPase domain of HSP90 chaperone/DNA topoisomerase II/histidine kinase"/>
    <property type="match status" value="1"/>
</dbReference>
<dbReference type="SMART" id="SM00448">
    <property type="entry name" value="REC"/>
    <property type="match status" value="1"/>
</dbReference>
<proteinExistence type="predicted"/>
<dbReference type="VEuPathDB" id="FungiDB:FUN_018292"/>
<keyword evidence="4" id="KW-0812">Transmembrane</keyword>
<feature type="region of interest" description="Disordered" evidence="3">
    <location>
        <begin position="932"/>
        <end position="960"/>
    </location>
</feature>
<dbReference type="CDD" id="cd17546">
    <property type="entry name" value="REC_hyHK_CKI1_RcsC-like"/>
    <property type="match status" value="1"/>
</dbReference>
<dbReference type="PANTHER" id="PTHR45339:SF1">
    <property type="entry name" value="HYBRID SIGNAL TRANSDUCTION HISTIDINE KINASE J"/>
    <property type="match status" value="1"/>
</dbReference>
<protein>
    <submittedName>
        <fullName evidence="6">Uncharacterized protein</fullName>
    </submittedName>
</protein>
<dbReference type="FunFam" id="3.30.565.10:FF:000010">
    <property type="entry name" value="Sensor histidine kinase RcsC"/>
    <property type="match status" value="1"/>
</dbReference>
<keyword evidence="2" id="KW-0902">Two-component regulatory system</keyword>
<dbReference type="InterPro" id="IPR001789">
    <property type="entry name" value="Sig_transdc_resp-reg_receiver"/>
</dbReference>
<dbReference type="InterPro" id="IPR011006">
    <property type="entry name" value="CheY-like_superfamily"/>
</dbReference>
<dbReference type="Gene3D" id="3.30.565.10">
    <property type="entry name" value="Histidine kinase-like ATPase, C-terminal domain"/>
    <property type="match status" value="1"/>
</dbReference>
<keyword evidence="4" id="KW-1133">Transmembrane helix</keyword>
<feature type="compositionally biased region" description="Polar residues" evidence="3">
    <location>
        <begin position="938"/>
        <end position="960"/>
    </location>
</feature>
<evidence type="ECO:0000313" key="6">
    <source>
        <dbReference type="EMBL" id="PKC69458.1"/>
    </source>
</evidence>
<dbReference type="SMART" id="SM00388">
    <property type="entry name" value="HisKA"/>
    <property type="match status" value="1"/>
</dbReference>
<dbReference type="InterPro" id="IPR004358">
    <property type="entry name" value="Sig_transdc_His_kin-like_C"/>
</dbReference>
<evidence type="ECO:0000256" key="2">
    <source>
        <dbReference type="ARBA" id="ARBA00023012"/>
    </source>
</evidence>
<feature type="region of interest" description="Disordered" evidence="3">
    <location>
        <begin position="1149"/>
        <end position="1185"/>
    </location>
</feature>
<feature type="compositionally biased region" description="Low complexity" evidence="3">
    <location>
        <begin position="1156"/>
        <end position="1175"/>
    </location>
</feature>
<feature type="transmembrane region" description="Helical" evidence="4">
    <location>
        <begin position="230"/>
        <end position="253"/>
    </location>
</feature>
<name>A0A2I1DVT3_9GLOM</name>
<organism evidence="6 7">
    <name type="scientific">Rhizophagus irregularis</name>
    <dbReference type="NCBI Taxonomy" id="588596"/>
    <lineage>
        <taxon>Eukaryota</taxon>
        <taxon>Fungi</taxon>
        <taxon>Fungi incertae sedis</taxon>
        <taxon>Mucoromycota</taxon>
        <taxon>Glomeromycotina</taxon>
        <taxon>Glomeromycetes</taxon>
        <taxon>Glomerales</taxon>
        <taxon>Glomeraceae</taxon>
        <taxon>Rhizophagus</taxon>
    </lineage>
</organism>
<dbReference type="CDD" id="cd16922">
    <property type="entry name" value="HATPase_EvgS-ArcB-TorS-like"/>
    <property type="match status" value="1"/>
</dbReference>
<dbReference type="PANTHER" id="PTHR45339">
    <property type="entry name" value="HYBRID SIGNAL TRANSDUCTION HISTIDINE KINASE J"/>
    <property type="match status" value="1"/>
</dbReference>
<dbReference type="SUPFAM" id="SSF47384">
    <property type="entry name" value="Homodimeric domain of signal transducing histidine kinase"/>
    <property type="match status" value="1"/>
</dbReference>
<keyword evidence="5" id="KW-0732">Signal</keyword>
<dbReference type="PRINTS" id="PR00344">
    <property type="entry name" value="BCTRLSENSOR"/>
</dbReference>
<dbReference type="Pfam" id="PF00072">
    <property type="entry name" value="Response_reg"/>
    <property type="match status" value="1"/>
</dbReference>
<dbReference type="EMBL" id="LLXH01000278">
    <property type="protein sequence ID" value="PKC69458.1"/>
    <property type="molecule type" value="Genomic_DNA"/>
</dbReference>
<dbReference type="InterPro" id="IPR029016">
    <property type="entry name" value="GAF-like_dom_sf"/>
</dbReference>
<dbReference type="VEuPathDB" id="FungiDB:RhiirA1_415584"/>
<gene>
    <name evidence="6" type="ORF">RhiirA1_415584</name>
</gene>
<dbReference type="InterPro" id="IPR036890">
    <property type="entry name" value="HATPase_C_sf"/>
</dbReference>
<feature type="chain" id="PRO_5014189114" evidence="5">
    <location>
        <begin position="27"/>
        <end position="1185"/>
    </location>
</feature>
<accession>A0A2I1DVT3</accession>
<comment type="caution">
    <text evidence="6">The sequence shown here is derived from an EMBL/GenBank/DDBJ whole genome shotgun (WGS) entry which is preliminary data.</text>
</comment>
<dbReference type="Gene3D" id="1.10.287.130">
    <property type="match status" value="1"/>
</dbReference>
<evidence type="ECO:0000313" key="7">
    <source>
        <dbReference type="Proteomes" id="UP000232688"/>
    </source>
</evidence>
<dbReference type="InterPro" id="IPR036097">
    <property type="entry name" value="HisK_dim/P_sf"/>
</dbReference>
<dbReference type="InterPro" id="IPR058544">
    <property type="entry name" value="ETR1_N"/>
</dbReference>
<dbReference type="SMR" id="A0A2I1DVT3"/>
<dbReference type="VEuPathDB" id="FungiDB:RhiirFUN_019672"/>
<evidence type="ECO:0000256" key="3">
    <source>
        <dbReference type="SAM" id="MobiDB-lite"/>
    </source>
</evidence>
<keyword evidence="4" id="KW-0472">Membrane</keyword>
<evidence type="ECO:0000256" key="1">
    <source>
        <dbReference type="ARBA" id="ARBA00022553"/>
    </source>
</evidence>
<dbReference type="Pfam" id="PF25487">
    <property type="entry name" value="ETR1_N"/>
    <property type="match status" value="1"/>
</dbReference>
<dbReference type="SMART" id="SM00387">
    <property type="entry name" value="HATPase_c"/>
    <property type="match status" value="1"/>
</dbReference>
<dbReference type="CDD" id="cd00082">
    <property type="entry name" value="HisKA"/>
    <property type="match status" value="1"/>
</dbReference>
<dbReference type="GO" id="GO:0000155">
    <property type="term" value="F:phosphorelay sensor kinase activity"/>
    <property type="evidence" value="ECO:0007669"/>
    <property type="project" value="InterPro"/>
</dbReference>
<keyword evidence="1" id="KW-0597">Phosphoprotein</keyword>
<dbReference type="Pfam" id="PF00512">
    <property type="entry name" value="HisKA"/>
    <property type="match status" value="1"/>
</dbReference>
<feature type="transmembrane region" description="Helical" evidence="4">
    <location>
        <begin position="164"/>
        <end position="188"/>
    </location>
</feature>